<dbReference type="InterPro" id="IPR000121">
    <property type="entry name" value="PEP_util_C"/>
</dbReference>
<dbReference type="PROSITE" id="PS00742">
    <property type="entry name" value="PEP_ENZYMES_2"/>
    <property type="match status" value="1"/>
</dbReference>
<dbReference type="InterPro" id="IPR015813">
    <property type="entry name" value="Pyrv/PenolPyrv_kinase-like_dom"/>
</dbReference>
<dbReference type="AlphaFoldDB" id="A0A9D6UNK5"/>
<dbReference type="EMBL" id="JACRKR010000024">
    <property type="protein sequence ID" value="MBI5078491.1"/>
    <property type="molecule type" value="Genomic_DNA"/>
</dbReference>
<dbReference type="Gene3D" id="3.20.20.60">
    <property type="entry name" value="Phosphoenolpyruvate-binding domains"/>
    <property type="match status" value="1"/>
</dbReference>
<keyword evidence="4" id="KW-0808">Transferase</keyword>
<evidence type="ECO:0000256" key="2">
    <source>
        <dbReference type="ARBA" id="ARBA00032883"/>
    </source>
</evidence>
<keyword evidence="4" id="KW-0670">Pyruvate</keyword>
<evidence type="ECO:0000313" key="4">
    <source>
        <dbReference type="EMBL" id="MBI5078491.1"/>
    </source>
</evidence>
<evidence type="ECO:0000256" key="1">
    <source>
        <dbReference type="ARBA" id="ARBA00020138"/>
    </source>
</evidence>
<evidence type="ECO:0000259" key="3">
    <source>
        <dbReference type="Pfam" id="PF02896"/>
    </source>
</evidence>
<feature type="non-terminal residue" evidence="4">
    <location>
        <position position="1"/>
    </location>
</feature>
<dbReference type="SUPFAM" id="SSF51621">
    <property type="entry name" value="Phosphoenolpyruvate/pyruvate domain"/>
    <property type="match status" value="1"/>
</dbReference>
<dbReference type="InterPro" id="IPR040442">
    <property type="entry name" value="Pyrv_kinase-like_dom_sf"/>
</dbReference>
<dbReference type="PANTHER" id="PTHR22931">
    <property type="entry name" value="PHOSPHOENOLPYRUVATE DIKINASE-RELATED"/>
    <property type="match status" value="1"/>
</dbReference>
<dbReference type="InterPro" id="IPR023151">
    <property type="entry name" value="PEP_util_CS"/>
</dbReference>
<name>A0A9D6UNK5_UNCSA</name>
<reference evidence="4" key="1">
    <citation type="submission" date="2020-07" db="EMBL/GenBank/DDBJ databases">
        <title>Huge and variable diversity of episymbiotic CPR bacteria and DPANN archaea in groundwater ecosystems.</title>
        <authorList>
            <person name="He C.Y."/>
            <person name="Keren R."/>
            <person name="Whittaker M."/>
            <person name="Farag I.F."/>
            <person name="Doudna J."/>
            <person name="Cate J.H.D."/>
            <person name="Banfield J.F."/>
        </authorList>
    </citation>
    <scope>NUCLEOTIDE SEQUENCE</scope>
    <source>
        <strain evidence="4">NC_groundwater_1860_Pr3_B-0.1um_51_7</strain>
    </source>
</reference>
<dbReference type="InterPro" id="IPR010121">
    <property type="entry name" value="Pyruvate_phosphate_dikinase"/>
</dbReference>
<accession>A0A9D6UNK5</accession>
<proteinExistence type="predicted"/>
<organism evidence="4 5">
    <name type="scientific">Candidatus Saganbacteria bacterium</name>
    <dbReference type="NCBI Taxonomy" id="2575572"/>
    <lineage>
        <taxon>Bacteria</taxon>
        <taxon>Bacillati</taxon>
        <taxon>Saganbacteria</taxon>
    </lineage>
</organism>
<dbReference type="PANTHER" id="PTHR22931:SF9">
    <property type="entry name" value="PYRUVATE, PHOSPHATE DIKINASE 1, CHLOROPLASTIC"/>
    <property type="match status" value="1"/>
</dbReference>
<dbReference type="Proteomes" id="UP000808761">
    <property type="component" value="Unassembled WGS sequence"/>
</dbReference>
<feature type="domain" description="PEP-utilising enzyme C-terminal" evidence="3">
    <location>
        <begin position="4"/>
        <end position="138"/>
    </location>
</feature>
<comment type="caution">
    <text evidence="4">The sequence shown here is derived from an EMBL/GenBank/DDBJ whole genome shotgun (WGS) entry which is preliminary data.</text>
</comment>
<dbReference type="GO" id="GO:0050242">
    <property type="term" value="F:pyruvate, phosphate dikinase activity"/>
    <property type="evidence" value="ECO:0007669"/>
    <property type="project" value="InterPro"/>
</dbReference>
<gene>
    <name evidence="4" type="ORF">HZB08_00515</name>
</gene>
<sequence length="151" mass="16581">HGVKLKYMIGTMIELPRAAVTAHEIAEEAEFFSFGTNDLTQTTFGFSRDDAVKFLNFYVDKGILPKDPFVSIDQSGVGELIKMGVAKGRKTRRHLKIGICGEHGGDPSSVEFCHQVGLDYVSCSPYRVPIARLAAAQAVIKAKRKTAYTTK</sequence>
<protein>
    <recommendedName>
        <fullName evidence="1">Pyruvate, phosphate dikinase</fullName>
    </recommendedName>
    <alternativeName>
        <fullName evidence="2">Pyruvate, orthophosphate dikinase</fullName>
    </alternativeName>
</protein>
<dbReference type="Pfam" id="PF02896">
    <property type="entry name" value="PEP-utilizers_C"/>
    <property type="match status" value="1"/>
</dbReference>
<evidence type="ECO:0000313" key="5">
    <source>
        <dbReference type="Proteomes" id="UP000808761"/>
    </source>
</evidence>